<feature type="region of interest" description="Disordered" evidence="6">
    <location>
        <begin position="570"/>
        <end position="600"/>
    </location>
</feature>
<feature type="compositionally biased region" description="Basic and acidic residues" evidence="6">
    <location>
        <begin position="591"/>
        <end position="600"/>
    </location>
</feature>
<evidence type="ECO:0000313" key="8">
    <source>
        <dbReference type="EMBL" id="KAF2000909.1"/>
    </source>
</evidence>
<proteinExistence type="inferred from homology"/>
<dbReference type="SUPFAM" id="SSF103473">
    <property type="entry name" value="MFS general substrate transporter"/>
    <property type="match status" value="1"/>
</dbReference>
<evidence type="ECO:0000256" key="3">
    <source>
        <dbReference type="ARBA" id="ARBA00022692"/>
    </source>
</evidence>
<feature type="transmembrane region" description="Helical" evidence="7">
    <location>
        <begin position="156"/>
        <end position="176"/>
    </location>
</feature>
<dbReference type="InterPro" id="IPR036259">
    <property type="entry name" value="MFS_trans_sf"/>
</dbReference>
<feature type="transmembrane region" description="Helical" evidence="7">
    <location>
        <begin position="267"/>
        <end position="288"/>
    </location>
</feature>
<keyword evidence="4 7" id="KW-1133">Transmembrane helix</keyword>
<evidence type="ECO:0000256" key="4">
    <source>
        <dbReference type="ARBA" id="ARBA00022989"/>
    </source>
</evidence>
<evidence type="ECO:0000256" key="1">
    <source>
        <dbReference type="ARBA" id="ARBA00004141"/>
    </source>
</evidence>
<organism evidence="8 9">
    <name type="scientific">Amniculicola lignicola CBS 123094</name>
    <dbReference type="NCBI Taxonomy" id="1392246"/>
    <lineage>
        <taxon>Eukaryota</taxon>
        <taxon>Fungi</taxon>
        <taxon>Dikarya</taxon>
        <taxon>Ascomycota</taxon>
        <taxon>Pezizomycotina</taxon>
        <taxon>Dothideomycetes</taxon>
        <taxon>Pleosporomycetidae</taxon>
        <taxon>Pleosporales</taxon>
        <taxon>Amniculicolaceae</taxon>
        <taxon>Amniculicola</taxon>
    </lineage>
</organism>
<dbReference type="Gene3D" id="1.20.1250.20">
    <property type="entry name" value="MFS general substrate transporter like domains"/>
    <property type="match status" value="1"/>
</dbReference>
<evidence type="ECO:0000256" key="6">
    <source>
        <dbReference type="SAM" id="MobiDB-lite"/>
    </source>
</evidence>
<feature type="region of interest" description="Disordered" evidence="6">
    <location>
        <begin position="26"/>
        <end position="51"/>
    </location>
</feature>
<protein>
    <submittedName>
        <fullName evidence="8">MFS general substrate transporter</fullName>
    </submittedName>
</protein>
<comment type="similarity">
    <text evidence="2">Belongs to the major facilitator superfamily. Proton-dependent oligopeptide transporter (POT/PTR) (TC 2.A.17) family.</text>
</comment>
<dbReference type="AlphaFoldDB" id="A0A6A5WJC8"/>
<feature type="transmembrane region" description="Helical" evidence="7">
    <location>
        <begin position="390"/>
        <end position="412"/>
    </location>
</feature>
<feature type="transmembrane region" description="Helical" evidence="7">
    <location>
        <begin position="424"/>
        <end position="446"/>
    </location>
</feature>
<dbReference type="Pfam" id="PF00854">
    <property type="entry name" value="PTR2"/>
    <property type="match status" value="1"/>
</dbReference>
<evidence type="ECO:0000256" key="5">
    <source>
        <dbReference type="ARBA" id="ARBA00023136"/>
    </source>
</evidence>
<evidence type="ECO:0000313" key="9">
    <source>
        <dbReference type="Proteomes" id="UP000799779"/>
    </source>
</evidence>
<feature type="transmembrane region" description="Helical" evidence="7">
    <location>
        <begin position="538"/>
        <end position="559"/>
    </location>
</feature>
<dbReference type="PANTHER" id="PTHR11654">
    <property type="entry name" value="OLIGOPEPTIDE TRANSPORTER-RELATED"/>
    <property type="match status" value="1"/>
</dbReference>
<feature type="transmembrane region" description="Helical" evidence="7">
    <location>
        <begin position="350"/>
        <end position="370"/>
    </location>
</feature>
<feature type="transmembrane region" description="Helical" evidence="7">
    <location>
        <begin position="188"/>
        <end position="210"/>
    </location>
</feature>
<evidence type="ECO:0000256" key="7">
    <source>
        <dbReference type="SAM" id="Phobius"/>
    </source>
</evidence>
<keyword evidence="5 7" id="KW-0472">Membrane</keyword>
<keyword evidence="9" id="KW-1185">Reference proteome</keyword>
<feature type="transmembrane region" description="Helical" evidence="7">
    <location>
        <begin position="477"/>
        <end position="497"/>
    </location>
</feature>
<accession>A0A6A5WJC8</accession>
<dbReference type="GO" id="GO:0016020">
    <property type="term" value="C:membrane"/>
    <property type="evidence" value="ECO:0007669"/>
    <property type="project" value="UniProtKB-SubCell"/>
</dbReference>
<dbReference type="Proteomes" id="UP000799779">
    <property type="component" value="Unassembled WGS sequence"/>
</dbReference>
<name>A0A6A5WJC8_9PLEO</name>
<feature type="transmembrane region" description="Helical" evidence="7">
    <location>
        <begin position="509"/>
        <end position="532"/>
    </location>
</feature>
<sequence length="600" mass="64975">MENKMRDERTKSPTSKELVVKEKCFNTSSSASSTNIPVSHPSTPPATTRQEENNNLFPREAIDADLHAYPQIIDEIPFAAWAAILAGGFERFTYFGLIAPWQNYMQNARHSALPGALGLGQASATNISNAFFLSSFLTPMLFAVVSDTKLGRYKTLLIGLACYLAGCVVLVGTSVGRALDRGAGVPGMVVTIFLVALGSGCVKACFVPFLGDQLGKGGDRVEMRGGRVVVVSRGRTLQAVMNAYYWFTNVASLSSIPITYLEHHYGFWQSYLLPTLSIFVSIVLFVLFGPKYVKLEPGGNVLPKAARTLICAAKNRLKLDHAKPEYQQAHHGKTVAWSDSFVEEIRKGLVACKVIFSLLIFYLIISQMYNNLVSQAGTMTLGSLPNDLPQAFSGVACIIFGPLIQGMYSVLARYKIRFGPIARLTFAFIFCGLSMAYAAGIQKLIYSSGPCYSHPFKCAASSTGGKQPNMVSVWLQIPVYFLLAIGEIFGFVTAFEYAYAKAPQEMKSVVMAFSQLTAGFASGVGMAISPAAKDPNMVIMYACLAGAMGITAVAFWWFFRDLDGIDRQLDQELGGNEDGGGGMEFGGDGGSHSEKKAEEA</sequence>
<dbReference type="OrthoDB" id="8904098at2759"/>
<evidence type="ECO:0000256" key="2">
    <source>
        <dbReference type="ARBA" id="ARBA00005982"/>
    </source>
</evidence>
<dbReference type="GO" id="GO:0022857">
    <property type="term" value="F:transmembrane transporter activity"/>
    <property type="evidence" value="ECO:0007669"/>
    <property type="project" value="InterPro"/>
</dbReference>
<gene>
    <name evidence="8" type="ORF">P154DRAFT_534349</name>
</gene>
<feature type="compositionally biased region" description="Gly residues" evidence="6">
    <location>
        <begin position="576"/>
        <end position="590"/>
    </location>
</feature>
<reference evidence="8" key="1">
    <citation type="journal article" date="2020" name="Stud. Mycol.">
        <title>101 Dothideomycetes genomes: a test case for predicting lifestyles and emergence of pathogens.</title>
        <authorList>
            <person name="Haridas S."/>
            <person name="Albert R."/>
            <person name="Binder M."/>
            <person name="Bloem J."/>
            <person name="Labutti K."/>
            <person name="Salamov A."/>
            <person name="Andreopoulos B."/>
            <person name="Baker S."/>
            <person name="Barry K."/>
            <person name="Bills G."/>
            <person name="Bluhm B."/>
            <person name="Cannon C."/>
            <person name="Castanera R."/>
            <person name="Culley D."/>
            <person name="Daum C."/>
            <person name="Ezra D."/>
            <person name="Gonzalez J."/>
            <person name="Henrissat B."/>
            <person name="Kuo A."/>
            <person name="Liang C."/>
            <person name="Lipzen A."/>
            <person name="Lutzoni F."/>
            <person name="Magnuson J."/>
            <person name="Mondo S."/>
            <person name="Nolan M."/>
            <person name="Ohm R."/>
            <person name="Pangilinan J."/>
            <person name="Park H.-J."/>
            <person name="Ramirez L."/>
            <person name="Alfaro M."/>
            <person name="Sun H."/>
            <person name="Tritt A."/>
            <person name="Yoshinaga Y."/>
            <person name="Zwiers L.-H."/>
            <person name="Turgeon B."/>
            <person name="Goodwin S."/>
            <person name="Spatafora J."/>
            <person name="Crous P."/>
            <person name="Grigoriev I."/>
        </authorList>
    </citation>
    <scope>NUCLEOTIDE SEQUENCE</scope>
    <source>
        <strain evidence="8">CBS 123094</strain>
    </source>
</reference>
<comment type="subcellular location">
    <subcellularLocation>
        <location evidence="1">Membrane</location>
        <topology evidence="1">Multi-pass membrane protein</topology>
    </subcellularLocation>
</comment>
<keyword evidence="3 7" id="KW-0812">Transmembrane</keyword>
<feature type="transmembrane region" description="Helical" evidence="7">
    <location>
        <begin position="243"/>
        <end position="261"/>
    </location>
</feature>
<dbReference type="EMBL" id="ML977586">
    <property type="protein sequence ID" value="KAF2000909.1"/>
    <property type="molecule type" value="Genomic_DNA"/>
</dbReference>
<dbReference type="InterPro" id="IPR000109">
    <property type="entry name" value="POT_fam"/>
</dbReference>